<keyword evidence="1" id="KW-1133">Transmembrane helix</keyword>
<dbReference type="EMBL" id="LSMT01000132">
    <property type="protein sequence ID" value="PFX26172.1"/>
    <property type="molecule type" value="Genomic_DNA"/>
</dbReference>
<keyword evidence="1" id="KW-0472">Membrane</keyword>
<keyword evidence="1" id="KW-0812">Transmembrane</keyword>
<protein>
    <submittedName>
        <fullName evidence="2">Uncharacterized protein</fullName>
    </submittedName>
</protein>
<dbReference type="AlphaFoldDB" id="A0A2B4SCA6"/>
<gene>
    <name evidence="2" type="ORF">AWC38_SpisGene9173</name>
</gene>
<feature type="transmembrane region" description="Helical" evidence="1">
    <location>
        <begin position="315"/>
        <end position="335"/>
    </location>
</feature>
<name>A0A2B4SCA6_STYPI</name>
<evidence type="ECO:0000256" key="1">
    <source>
        <dbReference type="SAM" id="Phobius"/>
    </source>
</evidence>
<dbReference type="Proteomes" id="UP000225706">
    <property type="component" value="Unassembled WGS sequence"/>
</dbReference>
<feature type="transmembrane region" description="Helical" evidence="1">
    <location>
        <begin position="279"/>
        <end position="303"/>
    </location>
</feature>
<organism evidence="2 3">
    <name type="scientific">Stylophora pistillata</name>
    <name type="common">Smooth cauliflower coral</name>
    <dbReference type="NCBI Taxonomy" id="50429"/>
    <lineage>
        <taxon>Eukaryota</taxon>
        <taxon>Metazoa</taxon>
        <taxon>Cnidaria</taxon>
        <taxon>Anthozoa</taxon>
        <taxon>Hexacorallia</taxon>
        <taxon>Scleractinia</taxon>
        <taxon>Astrocoeniina</taxon>
        <taxon>Pocilloporidae</taxon>
        <taxon>Stylophora</taxon>
    </lineage>
</organism>
<evidence type="ECO:0000313" key="3">
    <source>
        <dbReference type="Proteomes" id="UP000225706"/>
    </source>
</evidence>
<evidence type="ECO:0000313" key="2">
    <source>
        <dbReference type="EMBL" id="PFX26172.1"/>
    </source>
</evidence>
<proteinExistence type="predicted"/>
<accession>A0A2B4SCA6</accession>
<feature type="transmembrane region" description="Helical" evidence="1">
    <location>
        <begin position="167"/>
        <end position="186"/>
    </location>
</feature>
<keyword evidence="3" id="KW-1185">Reference proteome</keyword>
<sequence length="340" mass="38517">MDGKTGRLSDRCGGIWRLLPLQRLTGNTARVTKVAKTVLKRPLATKRLRKKGEMVKCLLSGVGRGEGWHLKPVSHRKRIMKSDDYGIIFLLPPVIVCYVPMMALFVMMKRYRPQLDRISRCVVTNAFSDIFKMKKKKTCCPRGTQWLFKEVNLTEKEAILSKVRTRFLILFITMLSAVLNTFWQLLVRDVSYDCDEDDFTKDCFERKYTWESLDPLNCSSATVQDLIRNGTIQVIYNKIVFNFGLATGVGYGSLRLSLFSINVGTSLMLKIKETKTLRCVQGIGVFLLLCAMTSLIVVASVIPSVDRFLTDNLSAAAQIMVTAVTAMVFLCLIPWKEIID</sequence>
<reference evidence="3" key="1">
    <citation type="journal article" date="2017" name="bioRxiv">
        <title>Comparative analysis of the genomes of Stylophora pistillata and Acropora digitifera provides evidence for extensive differences between species of corals.</title>
        <authorList>
            <person name="Voolstra C.R."/>
            <person name="Li Y."/>
            <person name="Liew Y.J."/>
            <person name="Baumgarten S."/>
            <person name="Zoccola D."/>
            <person name="Flot J.-F."/>
            <person name="Tambutte S."/>
            <person name="Allemand D."/>
            <person name="Aranda M."/>
        </authorList>
    </citation>
    <scope>NUCLEOTIDE SEQUENCE [LARGE SCALE GENOMIC DNA]</scope>
</reference>
<dbReference type="OrthoDB" id="5990477at2759"/>
<comment type="caution">
    <text evidence="2">The sequence shown here is derived from an EMBL/GenBank/DDBJ whole genome shotgun (WGS) entry which is preliminary data.</text>
</comment>
<feature type="transmembrane region" description="Helical" evidence="1">
    <location>
        <begin position="85"/>
        <end position="107"/>
    </location>
</feature>
<feature type="transmembrane region" description="Helical" evidence="1">
    <location>
        <begin position="239"/>
        <end position="258"/>
    </location>
</feature>